<evidence type="ECO:0000313" key="3">
    <source>
        <dbReference type="Proteomes" id="UP000257109"/>
    </source>
</evidence>
<gene>
    <name evidence="2" type="ORF">CR513_17757</name>
</gene>
<evidence type="ECO:0000313" key="2">
    <source>
        <dbReference type="EMBL" id="RDX99210.1"/>
    </source>
</evidence>
<dbReference type="Pfam" id="PF24924">
    <property type="entry name" value="DUF7745"/>
    <property type="match status" value="1"/>
</dbReference>
<proteinExistence type="predicted"/>
<feature type="domain" description="DUF7745" evidence="1">
    <location>
        <begin position="48"/>
        <end position="87"/>
    </location>
</feature>
<accession>A0A371H8T6</accession>
<protein>
    <recommendedName>
        <fullName evidence="1">DUF7745 domain-containing protein</fullName>
    </recommendedName>
</protein>
<reference evidence="2" key="1">
    <citation type="submission" date="2018-05" db="EMBL/GenBank/DDBJ databases">
        <title>Draft genome of Mucuna pruriens seed.</title>
        <authorList>
            <person name="Nnadi N.E."/>
            <person name="Vos R."/>
            <person name="Hasami M.H."/>
            <person name="Devisetty U.K."/>
            <person name="Aguiy J.C."/>
        </authorList>
    </citation>
    <scope>NUCLEOTIDE SEQUENCE [LARGE SCALE GENOMIC DNA]</scope>
    <source>
        <strain evidence="2">JCA_2017</strain>
    </source>
</reference>
<name>A0A371H8T6_MUCPR</name>
<feature type="non-terminal residue" evidence="2">
    <location>
        <position position="1"/>
    </location>
</feature>
<evidence type="ECO:0000259" key="1">
    <source>
        <dbReference type="Pfam" id="PF24924"/>
    </source>
</evidence>
<dbReference type="EMBL" id="QJKJ01003279">
    <property type="protein sequence ID" value="RDX99210.1"/>
    <property type="molecule type" value="Genomic_DNA"/>
</dbReference>
<comment type="caution">
    <text evidence="2">The sequence shown here is derived from an EMBL/GenBank/DDBJ whole genome shotgun (WGS) entry which is preliminary data.</text>
</comment>
<dbReference type="AlphaFoldDB" id="A0A371H8T6"/>
<dbReference type="Proteomes" id="UP000257109">
    <property type="component" value="Unassembled WGS sequence"/>
</dbReference>
<dbReference type="OrthoDB" id="1435357at2759"/>
<organism evidence="2 3">
    <name type="scientific">Mucuna pruriens</name>
    <name type="common">Velvet bean</name>
    <name type="synonym">Dolichos pruriens</name>
    <dbReference type="NCBI Taxonomy" id="157652"/>
    <lineage>
        <taxon>Eukaryota</taxon>
        <taxon>Viridiplantae</taxon>
        <taxon>Streptophyta</taxon>
        <taxon>Embryophyta</taxon>
        <taxon>Tracheophyta</taxon>
        <taxon>Spermatophyta</taxon>
        <taxon>Magnoliopsida</taxon>
        <taxon>eudicotyledons</taxon>
        <taxon>Gunneridae</taxon>
        <taxon>Pentapetalae</taxon>
        <taxon>rosids</taxon>
        <taxon>fabids</taxon>
        <taxon>Fabales</taxon>
        <taxon>Fabaceae</taxon>
        <taxon>Papilionoideae</taxon>
        <taxon>50 kb inversion clade</taxon>
        <taxon>NPAAA clade</taxon>
        <taxon>indigoferoid/millettioid clade</taxon>
        <taxon>Phaseoleae</taxon>
        <taxon>Mucuna</taxon>
    </lineage>
</organism>
<sequence>MGTKWQSRIKQGYPIQAKALNVQSLRYWGSCLKGQWRRAFERMHRNLLLRCFTFRDLQLDPTLEEYEHLLGLPLAESARYFHQDQQPS</sequence>
<dbReference type="InterPro" id="IPR056647">
    <property type="entry name" value="DUF7745"/>
</dbReference>
<keyword evidence="3" id="KW-1185">Reference proteome</keyword>